<evidence type="ECO:0000256" key="1">
    <source>
        <dbReference type="SAM" id="MobiDB-lite"/>
    </source>
</evidence>
<feature type="region of interest" description="Disordered" evidence="1">
    <location>
        <begin position="1"/>
        <end position="23"/>
    </location>
</feature>
<organism evidence="2 4">
    <name type="scientific">Corynebacterium glucuronolyticum</name>
    <dbReference type="NCBI Taxonomy" id="39791"/>
    <lineage>
        <taxon>Bacteria</taxon>
        <taxon>Bacillati</taxon>
        <taxon>Actinomycetota</taxon>
        <taxon>Actinomycetes</taxon>
        <taxon>Mycobacteriales</taxon>
        <taxon>Corynebacteriaceae</taxon>
        <taxon>Corynebacterium</taxon>
    </lineage>
</organism>
<proteinExistence type="predicted"/>
<dbReference type="RefSeq" id="WP_005389849.1">
    <property type="nucleotide sequence ID" value="NZ_CP066007.1"/>
</dbReference>
<evidence type="ECO:0000313" key="3">
    <source>
        <dbReference type="EMBL" id="QRP71873.1"/>
    </source>
</evidence>
<name>A0A7T4JW96_9CORY</name>
<dbReference type="GeneID" id="92760208"/>
<reference evidence="2 4" key="1">
    <citation type="submission" date="2020-12" db="EMBL/GenBank/DDBJ databases">
        <title>FDA dAtabase for Regulatory Grade micrObial Sequences (FDA-ARGOS): Supporting development and validation of Infectious Disease Dx tests.</title>
        <authorList>
            <person name="Sproer C."/>
            <person name="Gronow S."/>
            <person name="Severitt S."/>
            <person name="Schroder I."/>
            <person name="Tallon L."/>
            <person name="Sadzewicz L."/>
            <person name="Zhao X."/>
            <person name="Boylan J."/>
            <person name="Ott S."/>
            <person name="Bowen H."/>
            <person name="Vavikolanu K."/>
            <person name="Mehta A."/>
            <person name="Aluvathingal J."/>
            <person name="Nadendla S."/>
            <person name="Lowell S."/>
            <person name="Myers T."/>
            <person name="Yan Y."/>
            <person name="Sichtig H."/>
        </authorList>
    </citation>
    <scope>NUCLEOTIDE SEQUENCE [LARGE SCALE GENOMIC DNA]</scope>
    <source>
        <strain evidence="2 4">FDAARGOS_1053</strain>
        <strain evidence="3">FDAARGOS_1191</strain>
    </source>
</reference>
<evidence type="ECO:0000313" key="4">
    <source>
        <dbReference type="Proteomes" id="UP000596145"/>
    </source>
</evidence>
<dbReference type="EMBL" id="CP069534">
    <property type="protein sequence ID" value="QRP71873.1"/>
    <property type="molecule type" value="Genomic_DNA"/>
</dbReference>
<gene>
    <name evidence="2" type="ORF">I6I10_08870</name>
    <name evidence="3" type="ORF">I6J21_07270</name>
</gene>
<dbReference type="Proteomes" id="UP000617681">
    <property type="component" value="Chromosome"/>
</dbReference>
<protein>
    <submittedName>
        <fullName evidence="2">DUF3000 domain-containing protein</fullName>
    </submittedName>
</protein>
<feature type="compositionally biased region" description="Polar residues" evidence="1">
    <location>
        <begin position="1"/>
        <end position="18"/>
    </location>
</feature>
<dbReference type="OrthoDB" id="3210980at2"/>
<dbReference type="Pfam" id="PF11452">
    <property type="entry name" value="DUF3000"/>
    <property type="match status" value="1"/>
</dbReference>
<dbReference type="EMBL" id="CP066007">
    <property type="protein sequence ID" value="QQB47733.1"/>
    <property type="molecule type" value="Genomic_DNA"/>
</dbReference>
<dbReference type="Proteomes" id="UP000596145">
    <property type="component" value="Chromosome"/>
</dbReference>
<dbReference type="InterPro" id="IPR021555">
    <property type="entry name" value="DUF3000"/>
</dbReference>
<evidence type="ECO:0000313" key="2">
    <source>
        <dbReference type="EMBL" id="QQB47733.1"/>
    </source>
</evidence>
<sequence length="221" mass="23619">MCVTVNNVTDQQLSSQRPSGAVHELSHARAQEAETPQEFTAAVESMHAAQLRKEIVLGTIRPPQKIAKFSHAIGLEVDRESEDEEVSALDSEGDAFGRLILLYDPRSEEAWDSPMRLVAYIQADLDSSVAGDPLLPEVAWEWLKEGLGKTSATYTNLGGTVTSTASVRYGEIGGPPRAYQVELRASWTAADANLAAHVEGFAHVLAAVAGLPPVGVTNIGS</sequence>
<accession>A0A7T4JW96</accession>
<dbReference type="AlphaFoldDB" id="A0A7T4JW96"/>